<accession>A0A2Z5V7N0</accession>
<keyword evidence="1 2" id="KW-0732">Signal</keyword>
<dbReference type="SUPFAM" id="SSF56925">
    <property type="entry name" value="OMPA-like"/>
    <property type="match status" value="1"/>
</dbReference>
<feature type="domain" description="Outer membrane protein beta-barrel" evidence="3">
    <location>
        <begin position="11"/>
        <end position="241"/>
    </location>
</feature>
<name>A0A2Z5V7N0_9COXI</name>
<dbReference type="Pfam" id="PF13505">
    <property type="entry name" value="OMP_b-brl"/>
    <property type="match status" value="1"/>
</dbReference>
<feature type="signal peptide" evidence="2">
    <location>
        <begin position="1"/>
        <end position="23"/>
    </location>
</feature>
<dbReference type="RefSeq" id="WP_126323160.1">
    <property type="nucleotide sequence ID" value="NZ_AP018005.1"/>
</dbReference>
<evidence type="ECO:0000256" key="1">
    <source>
        <dbReference type="ARBA" id="ARBA00022729"/>
    </source>
</evidence>
<evidence type="ECO:0000313" key="4">
    <source>
        <dbReference type="EMBL" id="BBB15627.1"/>
    </source>
</evidence>
<gene>
    <name evidence="4" type="ORF">RVIR1_11640</name>
</gene>
<dbReference type="Proteomes" id="UP000282483">
    <property type="component" value="Chromosome"/>
</dbReference>
<feature type="chain" id="PRO_5016380473" description="Outer membrane protein beta-barrel domain-containing protein" evidence="2">
    <location>
        <begin position="24"/>
        <end position="271"/>
    </location>
</feature>
<keyword evidence="5" id="KW-1185">Reference proteome</keyword>
<dbReference type="EMBL" id="AP018005">
    <property type="protein sequence ID" value="BBB15627.1"/>
    <property type="molecule type" value="Genomic_DNA"/>
</dbReference>
<dbReference type="InterPro" id="IPR011250">
    <property type="entry name" value="OMP/PagP_B-barrel"/>
</dbReference>
<evidence type="ECO:0000259" key="3">
    <source>
        <dbReference type="Pfam" id="PF13505"/>
    </source>
</evidence>
<dbReference type="OrthoDB" id="5652104at2"/>
<dbReference type="KEGG" id="rvi:RVIR1_11640"/>
<reference evidence="4 5" key="1">
    <citation type="submission" date="2017-03" db="EMBL/GenBank/DDBJ databases">
        <title>The genome sequence of Candidatus Rickettsiella viridis.</title>
        <authorList>
            <person name="Nikoh N."/>
            <person name="Tsuchida T."/>
            <person name="Yamaguchi K."/>
            <person name="Maeda T."/>
            <person name="Shigenobu S."/>
            <person name="Fukatsu T."/>
        </authorList>
    </citation>
    <scope>NUCLEOTIDE SEQUENCE [LARGE SCALE GENOMIC DNA]</scope>
    <source>
        <strain evidence="4 5">Ap-RA04</strain>
    </source>
</reference>
<dbReference type="Gene3D" id="2.40.160.20">
    <property type="match status" value="1"/>
</dbReference>
<evidence type="ECO:0000313" key="5">
    <source>
        <dbReference type="Proteomes" id="UP000282483"/>
    </source>
</evidence>
<sequence length="271" mass="30894">MNIKPYVLLSAFACTTFASMLHAEGTTSFHSMKPRFYFDVGLGHAFDSQLNPNSHVENAELDNTESEVLSMFPRSRPLPSNFTLEAGFLWSQLYQADSNYFPFISLGLHYQYANLENKKTLMEFDISDDQYTLAESSNYEFLQNSLLANLKVDIYRWGRIMPYVNLGLGASWNQAKQQEPYVFDVLPGEPIVLTSPNSRNTSFSYGVGAGLDFLVSENFWLSLGYNYNNFGRVKIDPFETTHEDILSFSQPFNLRNLTTQTVQLTGRYVFG</sequence>
<proteinExistence type="predicted"/>
<evidence type="ECO:0000256" key="2">
    <source>
        <dbReference type="SAM" id="SignalP"/>
    </source>
</evidence>
<dbReference type="AlphaFoldDB" id="A0A2Z5V7N0"/>
<organism evidence="4 5">
    <name type="scientific">Candidatus Rickettsiella viridis</name>
    <dbReference type="NCBI Taxonomy" id="676208"/>
    <lineage>
        <taxon>Bacteria</taxon>
        <taxon>Pseudomonadati</taxon>
        <taxon>Pseudomonadota</taxon>
        <taxon>Gammaproteobacteria</taxon>
        <taxon>Legionellales</taxon>
        <taxon>Coxiellaceae</taxon>
        <taxon>Rickettsiella</taxon>
    </lineage>
</organism>
<protein>
    <recommendedName>
        <fullName evidence="3">Outer membrane protein beta-barrel domain-containing protein</fullName>
    </recommendedName>
</protein>
<dbReference type="InterPro" id="IPR027385">
    <property type="entry name" value="Beta-barrel_OMP"/>
</dbReference>